<dbReference type="RefSeq" id="WP_209667866.1">
    <property type="nucleotide sequence ID" value="NZ_JAGGMS010000001.1"/>
</dbReference>
<gene>
    <name evidence="4" type="ORF">JOM49_006438</name>
</gene>
<dbReference type="InterPro" id="IPR013747">
    <property type="entry name" value="ACP_syn_III_C"/>
</dbReference>
<dbReference type="PANTHER" id="PTHR34069:SF2">
    <property type="entry name" value="BETA-KETOACYL-[ACYL-CARRIER-PROTEIN] SYNTHASE III"/>
    <property type="match status" value="1"/>
</dbReference>
<sequence>MTSLVAVSAYLPSAVPIESLQGELELTDAQLRRLRRFYGLSEVCRSGESEAETLLAAAGKLTALAGQEKRVRYLVRAKTMPGATPYPVNPMLEVRDALGLSQATMFTLTDHACASGLLAVDLCGTLLAADGDPDALALILCGEKAFTHTAQVIPDVAIMGEATAAVLVAPGGDRDRVLGFATATHGGPGGAVILSDEEATEFRQIYPDALAEVTHAAVAEAGLRLSDIDLVLPHNVNRVSWIRAGGALGLPKEKIFLGNVGSTGHCFCADPFLNHATATSLGLLTPGSNYLMVSVGLGSTFSAMVCQH</sequence>
<reference evidence="4 5" key="1">
    <citation type="submission" date="2021-03" db="EMBL/GenBank/DDBJ databases">
        <title>Sequencing the genomes of 1000 actinobacteria strains.</title>
        <authorList>
            <person name="Klenk H.-P."/>
        </authorList>
    </citation>
    <scope>NUCLEOTIDE SEQUENCE [LARGE SCALE GENOMIC DNA]</scope>
    <source>
        <strain evidence="4 5">DSM 45510</strain>
    </source>
</reference>
<keyword evidence="1 4" id="KW-0808">Transferase</keyword>
<evidence type="ECO:0000313" key="4">
    <source>
        <dbReference type="EMBL" id="MBP2184912.1"/>
    </source>
</evidence>
<dbReference type="Gene3D" id="3.40.47.10">
    <property type="match status" value="2"/>
</dbReference>
<dbReference type="InterPro" id="IPR016039">
    <property type="entry name" value="Thiolase-like"/>
</dbReference>
<protein>
    <submittedName>
        <fullName evidence="4">3-oxoacyl-[acyl-carrier-protein] synthase-3</fullName>
        <ecNumber evidence="4">2.3.1.180</ecNumber>
    </submittedName>
</protein>
<proteinExistence type="predicted"/>
<dbReference type="PANTHER" id="PTHR34069">
    <property type="entry name" value="3-OXOACYL-[ACYL-CARRIER-PROTEIN] SYNTHASE 3"/>
    <property type="match status" value="1"/>
</dbReference>
<evidence type="ECO:0000256" key="2">
    <source>
        <dbReference type="ARBA" id="ARBA00023315"/>
    </source>
</evidence>
<feature type="domain" description="Beta-ketoacyl-[acyl-carrier-protein] synthase III C-terminal" evidence="3">
    <location>
        <begin position="219"/>
        <end position="306"/>
    </location>
</feature>
<dbReference type="Pfam" id="PF08541">
    <property type="entry name" value="ACP_syn_III_C"/>
    <property type="match status" value="1"/>
</dbReference>
<organism evidence="4 5">
    <name type="scientific">Amycolatopsis magusensis</name>
    <dbReference type="NCBI Taxonomy" id="882444"/>
    <lineage>
        <taxon>Bacteria</taxon>
        <taxon>Bacillati</taxon>
        <taxon>Actinomycetota</taxon>
        <taxon>Actinomycetes</taxon>
        <taxon>Pseudonocardiales</taxon>
        <taxon>Pseudonocardiaceae</taxon>
        <taxon>Amycolatopsis</taxon>
    </lineage>
</organism>
<keyword evidence="2 4" id="KW-0012">Acyltransferase</keyword>
<accession>A0ABS4PZR0</accession>
<dbReference type="EC" id="2.3.1.180" evidence="4"/>
<evidence type="ECO:0000256" key="1">
    <source>
        <dbReference type="ARBA" id="ARBA00022679"/>
    </source>
</evidence>
<dbReference type="GO" id="GO:0033818">
    <property type="term" value="F:beta-ketoacyl-acyl-carrier-protein synthase III activity"/>
    <property type="evidence" value="ECO:0007669"/>
    <property type="project" value="UniProtKB-EC"/>
</dbReference>
<dbReference type="EMBL" id="JAGGMS010000001">
    <property type="protein sequence ID" value="MBP2184912.1"/>
    <property type="molecule type" value="Genomic_DNA"/>
</dbReference>
<evidence type="ECO:0000259" key="3">
    <source>
        <dbReference type="Pfam" id="PF08541"/>
    </source>
</evidence>
<evidence type="ECO:0000313" key="5">
    <source>
        <dbReference type="Proteomes" id="UP000741013"/>
    </source>
</evidence>
<dbReference type="Proteomes" id="UP000741013">
    <property type="component" value="Unassembled WGS sequence"/>
</dbReference>
<name>A0ABS4PZR0_9PSEU</name>
<dbReference type="SUPFAM" id="SSF53901">
    <property type="entry name" value="Thiolase-like"/>
    <property type="match status" value="1"/>
</dbReference>
<comment type="caution">
    <text evidence="4">The sequence shown here is derived from an EMBL/GenBank/DDBJ whole genome shotgun (WGS) entry which is preliminary data.</text>
</comment>
<keyword evidence="5" id="KW-1185">Reference proteome</keyword>